<keyword evidence="1" id="KW-0808">Transferase</keyword>
<dbReference type="SUPFAM" id="SSF52777">
    <property type="entry name" value="CoA-dependent acyltransferases"/>
    <property type="match status" value="1"/>
</dbReference>
<evidence type="ECO:0000313" key="3">
    <source>
        <dbReference type="EMBL" id="KAK9062895.1"/>
    </source>
</evidence>
<dbReference type="InterPro" id="IPR051504">
    <property type="entry name" value="Plant_metabolite_acyltrans"/>
</dbReference>
<dbReference type="EMBL" id="JBCNJP010000019">
    <property type="protein sequence ID" value="KAK9062895.1"/>
    <property type="molecule type" value="Genomic_DNA"/>
</dbReference>
<accession>A0AAP0GXV5</accession>
<evidence type="ECO:0000313" key="4">
    <source>
        <dbReference type="Proteomes" id="UP001408789"/>
    </source>
</evidence>
<dbReference type="AlphaFoldDB" id="A0AAP0GXV5"/>
<dbReference type="InterPro" id="IPR023213">
    <property type="entry name" value="CAT-like_dom_sf"/>
</dbReference>
<evidence type="ECO:0000256" key="2">
    <source>
        <dbReference type="ARBA" id="ARBA00023315"/>
    </source>
</evidence>
<dbReference type="Proteomes" id="UP001408789">
    <property type="component" value="Unassembled WGS sequence"/>
</dbReference>
<gene>
    <name evidence="3" type="ORF">SSX86_020085</name>
</gene>
<dbReference type="GO" id="GO:0016747">
    <property type="term" value="F:acyltransferase activity, transferring groups other than amino-acyl groups"/>
    <property type="evidence" value="ECO:0007669"/>
    <property type="project" value="UniProtKB-ARBA"/>
</dbReference>
<sequence>MTILEESRVSPPPATVGHRVLPLTYFDFLWLKQPPIHYLFFYDLPITQAQFTKSIIPTLKHSLSITLQHFFPFAGKLTIYPTSTKHPEIRYAEGDHVEVTFAKECNLDFNELTGNHPRDCGMFYHLIPFLGEADKTSDSTTIRVFSLQVTLFPDSGISIGMTNHHCLGDASTRFGFLKAWTSIARFGTDESFLANGTLPFYDRVVNPKLEKSYLKFAKVENFKEPQKLSGPTDKVRATFILPRTVLTRLKHLVSTEVAGLAYISSFTVTCAYIWSCIATTCDDDGLQLFSFAIDCRAHLNPPMPASYFGNCVGGCLTTEKATRLTGKQGFVNATKLIGENLHKTLTDKDGLMKEITIESFEDLFPNGMPTTRIGVGGTPKLKFYEMDFGWGKPRKIEKISMDYTGAISINACKEKSEDLEIGVCLPSTAMDVFVRIFDYGLETYI</sequence>
<organism evidence="3 4">
    <name type="scientific">Deinandra increscens subsp. villosa</name>
    <dbReference type="NCBI Taxonomy" id="3103831"/>
    <lineage>
        <taxon>Eukaryota</taxon>
        <taxon>Viridiplantae</taxon>
        <taxon>Streptophyta</taxon>
        <taxon>Embryophyta</taxon>
        <taxon>Tracheophyta</taxon>
        <taxon>Spermatophyta</taxon>
        <taxon>Magnoliopsida</taxon>
        <taxon>eudicotyledons</taxon>
        <taxon>Gunneridae</taxon>
        <taxon>Pentapetalae</taxon>
        <taxon>asterids</taxon>
        <taxon>campanulids</taxon>
        <taxon>Asterales</taxon>
        <taxon>Asteraceae</taxon>
        <taxon>Asteroideae</taxon>
        <taxon>Heliantheae alliance</taxon>
        <taxon>Madieae</taxon>
        <taxon>Madiinae</taxon>
        <taxon>Deinandra</taxon>
    </lineage>
</organism>
<evidence type="ECO:0000256" key="1">
    <source>
        <dbReference type="ARBA" id="ARBA00022679"/>
    </source>
</evidence>
<dbReference type="Gene3D" id="3.30.559.10">
    <property type="entry name" value="Chloramphenicol acetyltransferase-like domain"/>
    <property type="match status" value="2"/>
</dbReference>
<keyword evidence="2" id="KW-0012">Acyltransferase</keyword>
<name>A0AAP0GXV5_9ASTR</name>
<reference evidence="3 4" key="1">
    <citation type="submission" date="2024-04" db="EMBL/GenBank/DDBJ databases">
        <title>The reference genome of an endangered Asteraceae, Deinandra increscens subsp. villosa, native to the Central Coast of California.</title>
        <authorList>
            <person name="Guilliams M."/>
            <person name="Hasenstab-Lehman K."/>
            <person name="Meyer R."/>
            <person name="Mcevoy S."/>
        </authorList>
    </citation>
    <scope>NUCLEOTIDE SEQUENCE [LARGE SCALE GENOMIC DNA]</scope>
    <source>
        <tissue evidence="3">Leaf</tissue>
    </source>
</reference>
<comment type="caution">
    <text evidence="3">The sequence shown here is derived from an EMBL/GenBank/DDBJ whole genome shotgun (WGS) entry which is preliminary data.</text>
</comment>
<dbReference type="PANTHER" id="PTHR31625">
    <property type="match status" value="1"/>
</dbReference>
<protein>
    <submittedName>
        <fullName evidence="3">Uncharacterized protein</fullName>
    </submittedName>
</protein>
<proteinExistence type="predicted"/>
<dbReference type="Pfam" id="PF02458">
    <property type="entry name" value="Transferase"/>
    <property type="match status" value="1"/>
</dbReference>
<keyword evidence="4" id="KW-1185">Reference proteome</keyword>